<evidence type="ECO:0000313" key="3">
    <source>
        <dbReference type="EMBL" id="QMV15469.1"/>
    </source>
</evidence>
<feature type="compositionally biased region" description="Polar residues" evidence="1">
    <location>
        <begin position="63"/>
        <end position="92"/>
    </location>
</feature>
<dbReference type="AlphaFoldDB" id="A0A1N6M1U3"/>
<reference evidence="3 6" key="3">
    <citation type="journal article" date="2020" name="J. Nat. Prod.">
        <title>Genomics-Metabolomics Profiling Disclosed Marine Vibrio spartinae 3.6 as a Producer of a New Branched Side Chain Prodigiosin.</title>
        <authorList>
            <person name="Vitale G.A."/>
            <person name="Sciarretta M."/>
            <person name="Palma Esposito F."/>
            <person name="January G.G."/>
            <person name="Giaccio M."/>
            <person name="Bunk B."/>
            <person name="Sproer C."/>
            <person name="Bajerski F."/>
            <person name="Power D."/>
            <person name="Festa C."/>
            <person name="Monti M.C."/>
            <person name="D'Auria M.V."/>
            <person name="de Pascale D."/>
        </authorList>
    </citation>
    <scope>NUCLEOTIDE SEQUENCE [LARGE SCALE GENOMIC DNA]</scope>
    <source>
        <strain evidence="3 6">3.6</strain>
    </source>
</reference>
<organism evidence="4 5">
    <name type="scientific">Vibrio spartinae</name>
    <dbReference type="NCBI Taxonomy" id="1918945"/>
    <lineage>
        <taxon>Bacteria</taxon>
        <taxon>Pseudomonadati</taxon>
        <taxon>Pseudomonadota</taxon>
        <taxon>Gammaproteobacteria</taxon>
        <taxon>Vibrionales</taxon>
        <taxon>Vibrionaceae</taxon>
        <taxon>Vibrio</taxon>
    </lineage>
</organism>
<keyword evidence="2" id="KW-0732">Signal</keyword>
<evidence type="ECO:0000256" key="1">
    <source>
        <dbReference type="SAM" id="MobiDB-lite"/>
    </source>
</evidence>
<evidence type="ECO:0000313" key="6">
    <source>
        <dbReference type="Proteomes" id="UP000515264"/>
    </source>
</evidence>
<dbReference type="Proteomes" id="UP000515264">
    <property type="component" value="Chromosome 1"/>
</dbReference>
<protein>
    <submittedName>
        <fullName evidence="4">Uncharacterized protein</fullName>
    </submittedName>
</protein>
<evidence type="ECO:0000256" key="2">
    <source>
        <dbReference type="SAM" id="SignalP"/>
    </source>
</evidence>
<feature type="region of interest" description="Disordered" evidence="1">
    <location>
        <begin position="63"/>
        <end position="96"/>
    </location>
</feature>
<evidence type="ECO:0000313" key="5">
    <source>
        <dbReference type="Proteomes" id="UP000184774"/>
    </source>
</evidence>
<evidence type="ECO:0000313" key="4">
    <source>
        <dbReference type="EMBL" id="SIO93336.1"/>
    </source>
</evidence>
<accession>A0A1N6M1U3</accession>
<dbReference type="EMBL" id="CP046268">
    <property type="protein sequence ID" value="QMV15469.1"/>
    <property type="molecule type" value="Genomic_DNA"/>
</dbReference>
<sequence length="309" mass="34708">MKAERLYYAALSAALMAKAEPALAQQLAYQLAYLSANPKLLGYSATTATDSAPTVPINHAMQAQQTTDSGTLSRQAHQALNPQVQHTQQSPQRWPINPLNHVDWLSGGRLNERWLKQQKFATGRHPHKTTRTTSRTSQRISSPADEAHIFNRINDAIMRALVQSDPDAQHKFAVALFAGLCHHRWPAPDAEREIYWLIMHSVRCYLYGTRLQWGKAFVDSTEARQSRNPMYQIVSECLNHPQPECSPITLKQVMMQLNLLPPILQIQCLTLGIVYRDPHAAATDKCSALHDVLHPPALDAALEWFGDRG</sequence>
<gene>
    <name evidence="4" type="ORF">VSP9026_00995</name>
    <name evidence="3" type="ORF">Vspart_02776</name>
</gene>
<proteinExistence type="predicted"/>
<reference evidence="4 5" key="1">
    <citation type="submission" date="2016-12" db="EMBL/GenBank/DDBJ databases">
        <authorList>
            <person name="Song W.-J."/>
            <person name="Kurnit D.M."/>
        </authorList>
    </citation>
    <scope>NUCLEOTIDE SEQUENCE [LARGE SCALE GENOMIC DNA]</scope>
    <source>
        <strain evidence="4 5">CECT 9026</strain>
    </source>
</reference>
<reference evidence="3" key="2">
    <citation type="submission" date="2019-11" db="EMBL/GenBank/DDBJ databases">
        <authorList>
            <person name="January G."/>
            <person name="Bunk B."/>
        </authorList>
    </citation>
    <scope>NUCLEOTIDE SEQUENCE</scope>
    <source>
        <strain evidence="3">3.6</strain>
    </source>
</reference>
<feature type="chain" id="PRO_5043489802" evidence="2">
    <location>
        <begin position="25"/>
        <end position="309"/>
    </location>
</feature>
<feature type="region of interest" description="Disordered" evidence="1">
    <location>
        <begin position="122"/>
        <end position="142"/>
    </location>
</feature>
<name>A0A1N6M1U3_9VIBR</name>
<feature type="signal peptide" evidence="2">
    <location>
        <begin position="1"/>
        <end position="24"/>
    </location>
</feature>
<dbReference type="OrthoDB" id="5876543at2"/>
<feature type="compositionally biased region" description="Low complexity" evidence="1">
    <location>
        <begin position="131"/>
        <end position="142"/>
    </location>
</feature>
<dbReference type="RefSeq" id="WP_074371920.1">
    <property type="nucleotide sequence ID" value="NZ_AP024907.1"/>
</dbReference>
<keyword evidence="6" id="KW-1185">Reference proteome</keyword>
<dbReference type="Proteomes" id="UP000184774">
    <property type="component" value="Unassembled WGS sequence"/>
</dbReference>
<dbReference type="EMBL" id="FSSB01000007">
    <property type="protein sequence ID" value="SIO93336.1"/>
    <property type="molecule type" value="Genomic_DNA"/>
</dbReference>